<reference evidence="2" key="1">
    <citation type="journal article" date="2012" name="Science">
        <title>The Paleozoic origin of enzymatic lignin decomposition reconstructed from 31 fungal genomes.</title>
        <authorList>
            <person name="Floudas D."/>
            <person name="Binder M."/>
            <person name="Riley R."/>
            <person name="Barry K."/>
            <person name="Blanchette R.A."/>
            <person name="Henrissat B."/>
            <person name="Martinez A.T."/>
            <person name="Otillar R."/>
            <person name="Spatafora J.W."/>
            <person name="Yadav J.S."/>
            <person name="Aerts A."/>
            <person name="Benoit I."/>
            <person name="Boyd A."/>
            <person name="Carlson A."/>
            <person name="Copeland A."/>
            <person name="Coutinho P.M."/>
            <person name="de Vries R.P."/>
            <person name="Ferreira P."/>
            <person name="Findley K."/>
            <person name="Foster B."/>
            <person name="Gaskell J."/>
            <person name="Glotzer D."/>
            <person name="Gorecki P."/>
            <person name="Heitman J."/>
            <person name="Hesse C."/>
            <person name="Hori C."/>
            <person name="Igarashi K."/>
            <person name="Jurgens J.A."/>
            <person name="Kallen N."/>
            <person name="Kersten P."/>
            <person name="Kohler A."/>
            <person name="Kuees U."/>
            <person name="Kumar T.K.A."/>
            <person name="Kuo A."/>
            <person name="LaButti K."/>
            <person name="Larrondo L.F."/>
            <person name="Lindquist E."/>
            <person name="Ling A."/>
            <person name="Lombard V."/>
            <person name="Lucas S."/>
            <person name="Lundell T."/>
            <person name="Martin R."/>
            <person name="McLaughlin D.J."/>
            <person name="Morgenstern I."/>
            <person name="Morin E."/>
            <person name="Murat C."/>
            <person name="Nagy L.G."/>
            <person name="Nolan M."/>
            <person name="Ohm R.A."/>
            <person name="Patyshakuliyeva A."/>
            <person name="Rokas A."/>
            <person name="Ruiz-Duenas F.J."/>
            <person name="Sabat G."/>
            <person name="Salamov A."/>
            <person name="Samejima M."/>
            <person name="Schmutz J."/>
            <person name="Slot J.C."/>
            <person name="St John F."/>
            <person name="Stenlid J."/>
            <person name="Sun H."/>
            <person name="Sun S."/>
            <person name="Syed K."/>
            <person name="Tsang A."/>
            <person name="Wiebenga A."/>
            <person name="Young D."/>
            <person name="Pisabarro A."/>
            <person name="Eastwood D.C."/>
            <person name="Martin F."/>
            <person name="Cullen D."/>
            <person name="Grigoriev I.V."/>
            <person name="Hibbett D.S."/>
        </authorList>
    </citation>
    <scope>NUCLEOTIDE SEQUENCE [LARGE SCALE GENOMIC DNA]</scope>
    <source>
        <strain evidence="2">RWD-64-598 SS2</strain>
    </source>
</reference>
<organism evidence="1 2">
    <name type="scientific">Coniophora puteana (strain RWD-64-598)</name>
    <name type="common">Brown rot fungus</name>
    <dbReference type="NCBI Taxonomy" id="741705"/>
    <lineage>
        <taxon>Eukaryota</taxon>
        <taxon>Fungi</taxon>
        <taxon>Dikarya</taxon>
        <taxon>Basidiomycota</taxon>
        <taxon>Agaricomycotina</taxon>
        <taxon>Agaricomycetes</taxon>
        <taxon>Agaricomycetidae</taxon>
        <taxon>Boletales</taxon>
        <taxon>Coniophorineae</taxon>
        <taxon>Coniophoraceae</taxon>
        <taxon>Coniophora</taxon>
    </lineage>
</organism>
<sequence>MQCAEVTDHEGNRHAFVTINEQRGSNSRIVVLNTNVDEELDVPKFPQLFEHSHSIPPDSSYRTELVVGPNHLFLFAGTDRSNGLLLTFDAYCSLVVTEIIDDTIVEGTTFGIARHALSKTHLIVLRPYTVDEDNISTLSTSTRLEAYPLSGIGRSTQPVRLSQLQVHKPGDLPSAILCPVSVLRDSVIDSCTGATEIVLHGCYSRASNERQWSPEYVVARVQIPPTSSDKKICAQIQKLDDFTYRAYIPLIFQPSFNGSSRGVYSTAGGLPVLGAYEIVYDETTQRASCRHTPKLLQTRPGAELRCFDSYTGRTCYSYSKYEMVYGPKREFQSASFVNMMEVVDFS</sequence>
<gene>
    <name evidence="1" type="ORF">CONPUDRAFT_154569</name>
</gene>
<name>A0A5M3MNE7_CONPW</name>
<protein>
    <submittedName>
        <fullName evidence="1">Uncharacterized protein</fullName>
    </submittedName>
</protein>
<evidence type="ECO:0000313" key="2">
    <source>
        <dbReference type="Proteomes" id="UP000053558"/>
    </source>
</evidence>
<dbReference type="KEGG" id="cput:CONPUDRAFT_154569"/>
<dbReference type="RefSeq" id="XP_007769472.1">
    <property type="nucleotide sequence ID" value="XM_007771282.1"/>
</dbReference>
<evidence type="ECO:0000313" key="1">
    <source>
        <dbReference type="EMBL" id="EIW80540.1"/>
    </source>
</evidence>
<comment type="caution">
    <text evidence="1">The sequence shown here is derived from an EMBL/GenBank/DDBJ whole genome shotgun (WGS) entry which is preliminary data.</text>
</comment>
<dbReference type="AlphaFoldDB" id="A0A5M3MNE7"/>
<keyword evidence="2" id="KW-1185">Reference proteome</keyword>
<dbReference type="GeneID" id="19203280"/>
<accession>A0A5M3MNE7</accession>
<dbReference type="EMBL" id="JH711579">
    <property type="protein sequence ID" value="EIW80540.1"/>
    <property type="molecule type" value="Genomic_DNA"/>
</dbReference>
<dbReference type="Proteomes" id="UP000053558">
    <property type="component" value="Unassembled WGS sequence"/>
</dbReference>
<proteinExistence type="predicted"/>